<dbReference type="EMBL" id="NNRK01000025">
    <property type="protein sequence ID" value="OYR15504.1"/>
    <property type="molecule type" value="Genomic_DNA"/>
</dbReference>
<keyword evidence="3" id="KW-1185">Reference proteome</keyword>
<feature type="transmembrane region" description="Helical" evidence="1">
    <location>
        <begin position="18"/>
        <end position="39"/>
    </location>
</feature>
<accession>A0A256FKW8</accession>
<dbReference type="AlphaFoldDB" id="A0A256FKW8"/>
<dbReference type="Proteomes" id="UP000216345">
    <property type="component" value="Unassembled WGS sequence"/>
</dbReference>
<organism evidence="2 3">
    <name type="scientific">Brucella rhizosphaerae</name>
    <dbReference type="NCBI Taxonomy" id="571254"/>
    <lineage>
        <taxon>Bacteria</taxon>
        <taxon>Pseudomonadati</taxon>
        <taxon>Pseudomonadota</taxon>
        <taxon>Alphaproteobacteria</taxon>
        <taxon>Hyphomicrobiales</taxon>
        <taxon>Brucellaceae</taxon>
        <taxon>Brucella/Ochrobactrum group</taxon>
        <taxon>Brucella</taxon>
    </lineage>
</organism>
<feature type="transmembrane region" description="Helical" evidence="1">
    <location>
        <begin position="51"/>
        <end position="71"/>
    </location>
</feature>
<name>A0A256FKW8_9HYPH</name>
<evidence type="ECO:0000313" key="2">
    <source>
        <dbReference type="EMBL" id="OYR15504.1"/>
    </source>
</evidence>
<keyword evidence="1" id="KW-0472">Membrane</keyword>
<keyword evidence="1" id="KW-1133">Transmembrane helix</keyword>
<dbReference type="RefSeq" id="WP_094576245.1">
    <property type="nucleotide sequence ID" value="NZ_JBHEEL010000008.1"/>
</dbReference>
<sequence length="260" mass="29846">MSDKENVEKENEQFSSSILYVATAVYVGVCAMVFGALYTRHQSFGDAFLKLMADYGTILAGIPVLVAVVVAKQQLDANRRQHVATIKRSVQKELDVLRAYEKLSETIQNLYVEDENISIGYLRAFGDFIDRRIDTINSYTSPLIDPDLPLEMTAIKHQSSRSLEFMKKHIDNKIEIQTIKEIRLLKLTDPLSVNGRNPFLLNRHYFKTVLQLDESVEILEKECRESLFSARAMFLKCLDGALKVTRLVEEERSRLSQYWS</sequence>
<evidence type="ECO:0000313" key="3">
    <source>
        <dbReference type="Proteomes" id="UP000216345"/>
    </source>
</evidence>
<dbReference type="OrthoDB" id="9984717at2"/>
<protein>
    <submittedName>
        <fullName evidence="2">Uncharacterized protein</fullName>
    </submittedName>
</protein>
<evidence type="ECO:0000256" key="1">
    <source>
        <dbReference type="SAM" id="Phobius"/>
    </source>
</evidence>
<keyword evidence="1" id="KW-0812">Transmembrane</keyword>
<comment type="caution">
    <text evidence="2">The sequence shown here is derived from an EMBL/GenBank/DDBJ whole genome shotgun (WGS) entry which is preliminary data.</text>
</comment>
<proteinExistence type="predicted"/>
<gene>
    <name evidence="2" type="ORF">CEV32_4779</name>
</gene>
<reference evidence="2 3" key="1">
    <citation type="submission" date="2017-07" db="EMBL/GenBank/DDBJ databases">
        <title>Phylogenetic study on the rhizospheric bacterium Ochrobactrum sp. A44.</title>
        <authorList>
            <person name="Krzyzanowska D.M."/>
            <person name="Ossowicki A."/>
            <person name="Rajewska M."/>
            <person name="Maciag T."/>
            <person name="Kaczynski Z."/>
            <person name="Czerwicka M."/>
            <person name="Jafra S."/>
        </authorList>
    </citation>
    <scope>NUCLEOTIDE SEQUENCE [LARGE SCALE GENOMIC DNA]</scope>
    <source>
        <strain evidence="2 3">PR17</strain>
    </source>
</reference>